<dbReference type="InterPro" id="IPR027417">
    <property type="entry name" value="P-loop_NTPase"/>
</dbReference>
<keyword evidence="6" id="KW-0547">Nucleotide-binding</keyword>
<dbReference type="SMART" id="SM00382">
    <property type="entry name" value="AAA"/>
    <property type="match status" value="2"/>
</dbReference>
<dbReference type="Pfam" id="PF08370">
    <property type="entry name" value="PDR_assoc"/>
    <property type="match status" value="1"/>
</dbReference>
<dbReference type="GO" id="GO:0016020">
    <property type="term" value="C:membrane"/>
    <property type="evidence" value="ECO:0007669"/>
    <property type="project" value="UniProtKB-SubCell"/>
</dbReference>
<organism evidence="13 14">
    <name type="scientific">Ananas comosus</name>
    <name type="common">Pineapple</name>
    <name type="synonym">Ananas ananas</name>
    <dbReference type="NCBI Taxonomy" id="4615"/>
    <lineage>
        <taxon>Eukaryota</taxon>
        <taxon>Viridiplantae</taxon>
        <taxon>Streptophyta</taxon>
        <taxon>Embryophyta</taxon>
        <taxon>Tracheophyta</taxon>
        <taxon>Spermatophyta</taxon>
        <taxon>Magnoliopsida</taxon>
        <taxon>Liliopsida</taxon>
        <taxon>Poales</taxon>
        <taxon>Bromeliaceae</taxon>
        <taxon>Bromelioideae</taxon>
        <taxon>Ananas</taxon>
    </lineage>
</organism>
<evidence type="ECO:0000256" key="7">
    <source>
        <dbReference type="ARBA" id="ARBA00022840"/>
    </source>
</evidence>
<feature type="transmembrane region" description="Helical" evidence="11">
    <location>
        <begin position="1308"/>
        <end position="1332"/>
    </location>
</feature>
<reference evidence="13 14" key="1">
    <citation type="journal article" date="2016" name="DNA Res.">
        <title>The draft genome of MD-2 pineapple using hybrid error correction of long reads.</title>
        <authorList>
            <person name="Redwan R.M."/>
            <person name="Saidin A."/>
            <person name="Kumar S.V."/>
        </authorList>
    </citation>
    <scope>NUCLEOTIDE SEQUENCE [LARGE SCALE GENOMIC DNA]</scope>
    <source>
        <strain evidence="14">cv. MD2</strain>
        <tissue evidence="13">Leaf</tissue>
    </source>
</reference>
<keyword evidence="4 11" id="KW-0812">Transmembrane</keyword>
<name>A0A199W202_ANACO</name>
<dbReference type="Pfam" id="PF19055">
    <property type="entry name" value="ABC2_membrane_7"/>
    <property type="match status" value="1"/>
</dbReference>
<keyword evidence="9 11" id="KW-0472">Membrane</keyword>
<evidence type="ECO:0000256" key="8">
    <source>
        <dbReference type="ARBA" id="ARBA00022989"/>
    </source>
</evidence>
<comment type="function">
    <text evidence="10">May be a general defense protein.</text>
</comment>
<feature type="transmembrane region" description="Helical" evidence="11">
    <location>
        <begin position="669"/>
        <end position="691"/>
    </location>
</feature>
<dbReference type="PANTHER" id="PTHR48040">
    <property type="entry name" value="PLEIOTROPIC DRUG RESISTANCE PROTEIN 1-LIKE ISOFORM X1"/>
    <property type="match status" value="1"/>
</dbReference>
<feature type="transmembrane region" description="Helical" evidence="11">
    <location>
        <begin position="610"/>
        <end position="632"/>
    </location>
</feature>
<evidence type="ECO:0000256" key="5">
    <source>
        <dbReference type="ARBA" id="ARBA00022737"/>
    </source>
</evidence>
<dbReference type="InterPro" id="IPR003593">
    <property type="entry name" value="AAA+_ATPase"/>
</dbReference>
<evidence type="ECO:0000313" key="14">
    <source>
        <dbReference type="Proteomes" id="UP000092600"/>
    </source>
</evidence>
<dbReference type="GO" id="GO:0016887">
    <property type="term" value="F:ATP hydrolysis activity"/>
    <property type="evidence" value="ECO:0007669"/>
    <property type="project" value="InterPro"/>
</dbReference>
<dbReference type="Gene3D" id="3.40.50.300">
    <property type="entry name" value="P-loop containing nucleotide triphosphate hydrolases"/>
    <property type="match status" value="2"/>
</dbReference>
<dbReference type="Pfam" id="PF14510">
    <property type="entry name" value="ABC_trans_N"/>
    <property type="match status" value="1"/>
</dbReference>
<evidence type="ECO:0000256" key="1">
    <source>
        <dbReference type="ARBA" id="ARBA00004141"/>
    </source>
</evidence>
<dbReference type="InterPro" id="IPR003439">
    <property type="entry name" value="ABC_transporter-like_ATP-bd"/>
</dbReference>
<feature type="transmembrane region" description="Helical" evidence="11">
    <location>
        <begin position="526"/>
        <end position="547"/>
    </location>
</feature>
<dbReference type="CDD" id="cd03232">
    <property type="entry name" value="ABCG_PDR_domain2"/>
    <property type="match status" value="1"/>
</dbReference>
<dbReference type="Proteomes" id="UP000092600">
    <property type="component" value="Unassembled WGS sequence"/>
</dbReference>
<dbReference type="Pfam" id="PF00005">
    <property type="entry name" value="ABC_tran"/>
    <property type="match status" value="2"/>
</dbReference>
<dbReference type="STRING" id="4615.A0A199W202"/>
<evidence type="ECO:0000256" key="4">
    <source>
        <dbReference type="ARBA" id="ARBA00022692"/>
    </source>
</evidence>
<dbReference type="GO" id="GO:0140359">
    <property type="term" value="F:ABC-type transporter activity"/>
    <property type="evidence" value="ECO:0007669"/>
    <property type="project" value="InterPro"/>
</dbReference>
<feature type="transmembrane region" description="Helical" evidence="11">
    <location>
        <begin position="1195"/>
        <end position="1213"/>
    </location>
</feature>
<dbReference type="Pfam" id="PF01061">
    <property type="entry name" value="ABC2_membrane"/>
    <property type="match status" value="2"/>
</dbReference>
<dbReference type="PROSITE" id="PS50893">
    <property type="entry name" value="ABC_TRANSPORTER_2"/>
    <property type="match status" value="2"/>
</dbReference>
<dbReference type="InterPro" id="IPR034003">
    <property type="entry name" value="ABCG_PDR_2"/>
</dbReference>
<dbReference type="InterPro" id="IPR043926">
    <property type="entry name" value="ABCG_dom"/>
</dbReference>
<keyword evidence="5" id="KW-0677">Repeat</keyword>
<feature type="transmembrane region" description="Helical" evidence="11">
    <location>
        <begin position="1284"/>
        <end position="1301"/>
    </location>
</feature>
<feature type="transmembrane region" description="Helical" evidence="11">
    <location>
        <begin position="559"/>
        <end position="579"/>
    </location>
</feature>
<dbReference type="CDD" id="cd03233">
    <property type="entry name" value="ABCG_PDR_domain1"/>
    <property type="match status" value="1"/>
</dbReference>
<comment type="similarity">
    <text evidence="2">Belongs to the ABC transporter superfamily. ABCG family. PDR (TC 3.A.1.205) subfamily.</text>
</comment>
<feature type="transmembrane region" description="Helical" evidence="11">
    <location>
        <begin position="755"/>
        <end position="778"/>
    </location>
</feature>
<feature type="transmembrane region" description="Helical" evidence="11">
    <location>
        <begin position="1415"/>
        <end position="1441"/>
    </location>
</feature>
<feature type="transmembrane region" description="Helical" evidence="11">
    <location>
        <begin position="1338"/>
        <end position="1357"/>
    </location>
</feature>
<dbReference type="GO" id="GO:0005524">
    <property type="term" value="F:ATP binding"/>
    <property type="evidence" value="ECO:0007669"/>
    <property type="project" value="UniProtKB-KW"/>
</dbReference>
<dbReference type="FunFam" id="3.40.50.300:FF:000179">
    <property type="entry name" value="ABC transporter G family member 34"/>
    <property type="match status" value="1"/>
</dbReference>
<dbReference type="InterPro" id="IPR034001">
    <property type="entry name" value="ABCG_PDR_1"/>
</dbReference>
<evidence type="ECO:0000313" key="13">
    <source>
        <dbReference type="EMBL" id="OAY82945.1"/>
    </source>
</evidence>
<evidence type="ECO:0000256" key="3">
    <source>
        <dbReference type="ARBA" id="ARBA00022448"/>
    </source>
</evidence>
<feature type="transmembrane region" description="Helical" evidence="11">
    <location>
        <begin position="1369"/>
        <end position="1388"/>
    </location>
</feature>
<feature type="transmembrane region" description="Helical" evidence="11">
    <location>
        <begin position="644"/>
        <end position="663"/>
    </location>
</feature>
<dbReference type="InterPro" id="IPR013581">
    <property type="entry name" value="PDR_assoc"/>
</dbReference>
<comment type="caution">
    <text evidence="13">The sequence shown here is derived from an EMBL/GenBank/DDBJ whole genome shotgun (WGS) entry which is preliminary data.</text>
</comment>
<keyword evidence="7" id="KW-0067">ATP-binding</keyword>
<keyword evidence="8 11" id="KW-1133">Transmembrane helix</keyword>
<evidence type="ECO:0000256" key="11">
    <source>
        <dbReference type="SAM" id="Phobius"/>
    </source>
</evidence>
<dbReference type="EMBL" id="LSRQ01000421">
    <property type="protein sequence ID" value="OAY82945.1"/>
    <property type="molecule type" value="Genomic_DNA"/>
</dbReference>
<dbReference type="InterPro" id="IPR029481">
    <property type="entry name" value="ABC_trans_N"/>
</dbReference>
<feature type="domain" description="ABC transporter" evidence="12">
    <location>
        <begin position="158"/>
        <end position="430"/>
    </location>
</feature>
<gene>
    <name evidence="13" type="ORF">ACMD2_05187</name>
</gene>
<dbReference type="SUPFAM" id="SSF52540">
    <property type="entry name" value="P-loop containing nucleoside triphosphate hydrolases"/>
    <property type="match status" value="2"/>
</dbReference>
<evidence type="ECO:0000256" key="9">
    <source>
        <dbReference type="ARBA" id="ARBA00023136"/>
    </source>
</evidence>
<sequence length="1446" mass="163579">MENYRIGSAAGSMRGSMRRTVSSWRSSTASDVFGRSVREEDDEEALKWAAIEKLPTYDRMRKGILTAGGEGGVVQEVDILGLGLQERKNLLERLMRTAEEDNERFLLKLRNRMERVGIDNPTIEVRFEHLNIDAEAYVGNRGVPTFTNFFYNKIMDVLSNLHIFPTGKRPISILHDISGIIRPCRMTLLLGPPGSGKTTLLLALAGELDSTLKVSGRVTYNGYDMDEFVPQRTSAYIGQHDLHIGEMTVRETLAFSARCQGVGTRYDMLAELSRREKEANIKPDPDIDMYMKAISVKGQESVVTDYILKILGLEICADTMVGDAMIRGISGGQKKRVTTGEMLVGPAKALFMDEISTGLDSSTTYQIVNSIRQSVHILGGTALIALLQPAPETYDLFDDILLLSEGQIVYQGPRENVLEFFEEMGFKCPERKGIADFLQEVTSRKDQHQYWASKDEPYRYVSVNEFAEAFQSFHVGRKLGEELSTPFDRRRNHPAALTTSKYGISKMELLKACTSREWLLMKRNSFVYIFKVVQLIILGTIAMTVFLRTKMHRRSVEDGVIYLGAMFLGLVTHLFNGFVELAMSIAKLPIFYKQRDLLFYPSWAYALPTWILKIPISFLECAVWILMTYYVIGFDPNIERFFRHYLLLVLISQMASGLFRLLAAVGREMVVADTFGSFAQLVLLILGGFLISREDIKKWWIWGYWSSPLMYAQNAVAVNEFLGHSWQKVVNATASNDTLGVQILKARGIFVDSNWYWIGVGALLGYIFLFNILFVLFLDWLDPLGKGQTVISEETLREKHANRTGETVELLPAGADSSKPVLSEGRGGQIIAAENKKKGMVLPFSPLSITFDNIKYSVDMPQEMKDKGVMDDRLVLLKGVSGAFRPGVLTALMGVSGAGKTTLMDVLAGRKTGGYIEGNICISGYPKKQETFARVAGYCEQNDIHSPHVTVYESLLYSAWLRLPTEVDSETRKMFIEEVMELVELTSLRGALVGLPGVNGLSTEQRKRLTIAVELVANPSIIFMDEPTSGLDARAAAIVMRTVRNTVDTGRTVVCTIHQPSIDIFEAFDELFLMKRGGEEIYVGPVGRNSCHLINYFEGIEGVKRIKDGYNPATWMLEVTTLAQEEILGINFAEIYRNSDLYRRNKALISELSNPPPGSKDLFFPTKYSQPFLTQCMACLWKQHKSYWRNPSYTATRIFFTTVIALIFGTIFWRLGKKVTKRQDLFNSLGSMYAAVLFIGIQNGQTVQPIVDVERTVFYREKAAGMYSAFPYAFAQVLIEIPHIFLQSVIYGLIVYSFIGFDWTAEKFLWYLFFVFFTFMYFTFYGMMAVAMTPNSDIAAIVSTAFYAIWNIFAGFIIPRPRIPIWWRWYSWACPIAWTLYGLVASQFGDYANEMENGEKVKDFIDRYFGFRHDFLGVVAVAIIGFTLLFAFVFAFSIRVFNFQRR</sequence>
<protein>
    <submittedName>
        <fullName evidence="13">ABC transporter G family member 39</fullName>
    </submittedName>
</protein>
<dbReference type="FunFam" id="3.40.50.300:FF:000059">
    <property type="entry name" value="ABC transporter G family member 40"/>
    <property type="match status" value="1"/>
</dbReference>
<evidence type="ECO:0000256" key="2">
    <source>
        <dbReference type="ARBA" id="ARBA00006012"/>
    </source>
</evidence>
<dbReference type="PANTHER" id="PTHR48040:SF35">
    <property type="entry name" value="ABC TRANSPORTER G FAMILY MEMBER 39-LIKE"/>
    <property type="match status" value="1"/>
</dbReference>
<evidence type="ECO:0000256" key="10">
    <source>
        <dbReference type="ARBA" id="ARBA00037747"/>
    </source>
</evidence>
<keyword evidence="3" id="KW-0813">Transport</keyword>
<evidence type="ECO:0000259" key="12">
    <source>
        <dbReference type="PROSITE" id="PS50893"/>
    </source>
</evidence>
<accession>A0A199W202</accession>
<feature type="transmembrane region" description="Helical" evidence="11">
    <location>
        <begin position="1225"/>
        <end position="1242"/>
    </location>
</feature>
<feature type="domain" description="ABC transporter" evidence="12">
    <location>
        <begin position="849"/>
        <end position="1101"/>
    </location>
</feature>
<comment type="subcellular location">
    <subcellularLocation>
        <location evidence="1">Membrane</location>
        <topology evidence="1">Multi-pass membrane protein</topology>
    </subcellularLocation>
</comment>
<dbReference type="InterPro" id="IPR013525">
    <property type="entry name" value="ABC2_TM"/>
</dbReference>
<proteinExistence type="inferred from homology"/>
<evidence type="ECO:0000256" key="6">
    <source>
        <dbReference type="ARBA" id="ARBA00022741"/>
    </source>
</evidence>